<protein>
    <recommendedName>
        <fullName evidence="2">Winged helix DNA-binding domain-containing protein</fullName>
    </recommendedName>
</protein>
<dbReference type="PANTHER" id="PTHR38479">
    <property type="entry name" value="LMO0824 PROTEIN"/>
    <property type="match status" value="1"/>
</dbReference>
<sequence length="370" mass="41786">MSVPERILTLRELNRATLARQMLLGRQPIPVLDAVGRLAGLQAQVTSPPYVGLWTRLRDFRREDLTRLMQERQVVRATLMRATLHLMTAVDYLQLRSALQPALTRSMNSIAGKRLEGLDVGRLVGVAREFFEEEPHPFADLRPLLSELEPERDQSALAYAVRTHLPLVQVPSGGVWGYSGKAPFTTAEKWLGRPLSGSEDPRDLVLKYLAAFGPATVRDVQTWSGRTQLKQPIEEIKHELRTFSDERANELLDLPDAPLPSGDTPAPPRFVPDYDNLVLSHADRGRVISDEHRKKVFLSAARVRATFLIDGFVRGVWKVEKVRKTATLEIEPFERLSRGDRAALSDEGERLVRFLAEPQGAETFEVRFME</sequence>
<evidence type="ECO:0008006" key="2">
    <source>
        <dbReference type="Google" id="ProtNLM"/>
    </source>
</evidence>
<name>A0A6J4R3A0_9ACTN</name>
<organism evidence="1">
    <name type="scientific">uncultured Rubrobacteraceae bacterium</name>
    <dbReference type="NCBI Taxonomy" id="349277"/>
    <lineage>
        <taxon>Bacteria</taxon>
        <taxon>Bacillati</taxon>
        <taxon>Actinomycetota</taxon>
        <taxon>Rubrobacteria</taxon>
        <taxon>Rubrobacterales</taxon>
        <taxon>Rubrobacteraceae</taxon>
        <taxon>environmental samples</taxon>
    </lineage>
</organism>
<evidence type="ECO:0000313" key="1">
    <source>
        <dbReference type="EMBL" id="CAA9462894.1"/>
    </source>
</evidence>
<reference evidence="1" key="1">
    <citation type="submission" date="2020-02" db="EMBL/GenBank/DDBJ databases">
        <authorList>
            <person name="Meier V. D."/>
        </authorList>
    </citation>
    <scope>NUCLEOTIDE SEQUENCE</scope>
    <source>
        <strain evidence="1">AVDCRST_MAG58</strain>
    </source>
</reference>
<gene>
    <name evidence="1" type="ORF">AVDCRST_MAG58-2963</name>
</gene>
<dbReference type="AlphaFoldDB" id="A0A6J4R3A0"/>
<proteinExistence type="predicted"/>
<accession>A0A6J4R3A0</accession>
<dbReference type="PANTHER" id="PTHR38479:SF2">
    <property type="entry name" value="WINGED HELIX DNA-BINDING DOMAIN-CONTAINING PROTEIN"/>
    <property type="match status" value="1"/>
</dbReference>
<dbReference type="Pfam" id="PF06224">
    <property type="entry name" value="AlkZ-like"/>
    <property type="match status" value="1"/>
</dbReference>
<dbReference type="InterPro" id="IPR009351">
    <property type="entry name" value="AlkZ-like"/>
</dbReference>
<dbReference type="EMBL" id="CADCVF010000059">
    <property type="protein sequence ID" value="CAA9462894.1"/>
    <property type="molecule type" value="Genomic_DNA"/>
</dbReference>